<dbReference type="GeneID" id="100907005"/>
<organism evidence="2 3">
    <name type="scientific">Galendromus occidentalis</name>
    <name type="common">western predatory mite</name>
    <dbReference type="NCBI Taxonomy" id="34638"/>
    <lineage>
        <taxon>Eukaryota</taxon>
        <taxon>Metazoa</taxon>
        <taxon>Ecdysozoa</taxon>
        <taxon>Arthropoda</taxon>
        <taxon>Chelicerata</taxon>
        <taxon>Arachnida</taxon>
        <taxon>Acari</taxon>
        <taxon>Parasitiformes</taxon>
        <taxon>Mesostigmata</taxon>
        <taxon>Gamasina</taxon>
        <taxon>Phytoseioidea</taxon>
        <taxon>Phytoseiidae</taxon>
        <taxon>Typhlodrominae</taxon>
        <taxon>Galendromus</taxon>
    </lineage>
</organism>
<accession>A0AAJ7L7D1</accession>
<dbReference type="Pfam" id="PF00059">
    <property type="entry name" value="Lectin_C"/>
    <property type="match status" value="1"/>
</dbReference>
<dbReference type="RefSeq" id="XP_018496334.2">
    <property type="nucleotide sequence ID" value="XM_018640818.2"/>
</dbReference>
<evidence type="ECO:0000259" key="1">
    <source>
        <dbReference type="PROSITE" id="PS50041"/>
    </source>
</evidence>
<keyword evidence="2" id="KW-1185">Reference proteome</keyword>
<gene>
    <name evidence="3" type="primary">LOC100907005</name>
</gene>
<dbReference type="PANTHER" id="PTHR22801:SF63">
    <property type="entry name" value="C-TYPE LECTIN DOMAIN-CONTAINING PROTEIN"/>
    <property type="match status" value="1"/>
</dbReference>
<feature type="domain" description="C-type lectin" evidence="1">
    <location>
        <begin position="213"/>
        <end position="319"/>
    </location>
</feature>
<dbReference type="Proteomes" id="UP000694867">
    <property type="component" value="Unplaced"/>
</dbReference>
<evidence type="ECO:0000313" key="3">
    <source>
        <dbReference type="RefSeq" id="XP_018496334.2"/>
    </source>
</evidence>
<dbReference type="InterPro" id="IPR016186">
    <property type="entry name" value="C-type_lectin-like/link_sf"/>
</dbReference>
<dbReference type="PANTHER" id="PTHR22801">
    <property type="entry name" value="LITHOSTATHINE"/>
    <property type="match status" value="1"/>
</dbReference>
<dbReference type="Gene3D" id="3.10.100.10">
    <property type="entry name" value="Mannose-Binding Protein A, subunit A"/>
    <property type="match status" value="1"/>
</dbReference>
<dbReference type="AlphaFoldDB" id="A0AAJ7L7D1"/>
<dbReference type="CDD" id="cd00037">
    <property type="entry name" value="CLECT"/>
    <property type="match status" value="1"/>
</dbReference>
<reference evidence="3" key="1">
    <citation type="submission" date="2025-08" db="UniProtKB">
        <authorList>
            <consortium name="RefSeq"/>
        </authorList>
    </citation>
    <scope>IDENTIFICATION</scope>
</reference>
<dbReference type="SUPFAM" id="SSF56436">
    <property type="entry name" value="C-type lectin-like"/>
    <property type="match status" value="1"/>
</dbReference>
<dbReference type="SMART" id="SM00034">
    <property type="entry name" value="CLECT"/>
    <property type="match status" value="1"/>
</dbReference>
<dbReference type="InterPro" id="IPR001304">
    <property type="entry name" value="C-type_lectin-like"/>
</dbReference>
<name>A0AAJ7L7D1_9ACAR</name>
<sequence>MLEGLASSRGILQPALYAVNDFRKKKRLTQIPVNKVIKGLSGLRPYVCLEHCIRMKSKCAAFNLDSVNGVCELLSAHVCNHSGIELDHSDTFSYYDIYEDSAVERGGIMYSTPYCTMKGFCNPECEPWAYMPRLNEICAEDYECQMRIGPHSVCRKPPDLCKCETGYYIAEKAGSEEKQCLKMDVEGFDIFPNLKSESKKGLYFKLVMIDLDFEQASNHCVSVEGGYLAFAEDGETNRFLREYMRKNKVRAAWLGLSDQVQEGNWIWSSTGQKLKTAQFWKSGAPDNFNDIEHCAMITNEIDFGWDDVPCEKTGKFFCQRDETN</sequence>
<dbReference type="InterPro" id="IPR016187">
    <property type="entry name" value="CTDL_fold"/>
</dbReference>
<proteinExistence type="predicted"/>
<protein>
    <submittedName>
        <fullName evidence="3">Collectin-11</fullName>
    </submittedName>
</protein>
<dbReference type="PROSITE" id="PS50041">
    <property type="entry name" value="C_TYPE_LECTIN_2"/>
    <property type="match status" value="1"/>
</dbReference>
<dbReference type="KEGG" id="goe:100907005"/>
<evidence type="ECO:0000313" key="2">
    <source>
        <dbReference type="Proteomes" id="UP000694867"/>
    </source>
</evidence>
<dbReference type="InterPro" id="IPR050801">
    <property type="entry name" value="Ca-Dep_Lectins_ImmuneDev"/>
</dbReference>